<name>A0ABQ5KDU9_9EUKA</name>
<reference evidence="16" key="1">
    <citation type="submission" date="2022-03" db="EMBL/GenBank/DDBJ databases">
        <title>Draft genome sequence of Aduncisulcus paluster, a free-living microaerophilic Fornicata.</title>
        <authorList>
            <person name="Yuyama I."/>
            <person name="Kume K."/>
            <person name="Tamura T."/>
            <person name="Inagaki Y."/>
            <person name="Hashimoto T."/>
        </authorList>
    </citation>
    <scope>NUCLEOTIDE SEQUENCE</scope>
    <source>
        <strain evidence="16">NY0171</strain>
    </source>
</reference>
<keyword evidence="6" id="KW-0479">Metal-binding</keyword>
<proteinExistence type="inferred from homology"/>
<dbReference type="SUPFAM" id="SSF53271">
    <property type="entry name" value="PRTase-like"/>
    <property type="match status" value="1"/>
</dbReference>
<comment type="caution">
    <text evidence="16">The sequence shown here is derived from an EMBL/GenBank/DDBJ whole genome shotgun (WGS) entry which is preliminary data.</text>
</comment>
<evidence type="ECO:0000256" key="4">
    <source>
        <dbReference type="ARBA" id="ARBA00013247"/>
    </source>
</evidence>
<dbReference type="NCBIfam" id="TIGR01251">
    <property type="entry name" value="ribP_PPkin"/>
    <property type="match status" value="1"/>
</dbReference>
<organism evidence="16 17">
    <name type="scientific">Aduncisulcus paluster</name>
    <dbReference type="NCBI Taxonomy" id="2918883"/>
    <lineage>
        <taxon>Eukaryota</taxon>
        <taxon>Metamonada</taxon>
        <taxon>Carpediemonas-like organisms</taxon>
        <taxon>Aduncisulcus</taxon>
    </lineage>
</organism>
<dbReference type="HAMAP" id="MF_00583_B">
    <property type="entry name" value="RibP_PPkinase_B"/>
    <property type="match status" value="1"/>
</dbReference>
<feature type="domain" description="Ribose-phosphate pyrophosphokinase N-terminal" evidence="15">
    <location>
        <begin position="37"/>
        <end position="153"/>
    </location>
</feature>
<dbReference type="InterPro" id="IPR037515">
    <property type="entry name" value="Rib-P_diPkinase_bac"/>
</dbReference>
<keyword evidence="8" id="KW-0547">Nucleotide-binding</keyword>
<sequence length="416" mass="45086">MGESLQKLKNHHQALFRDKVQSFASSLLLMEGSYTLELCTGNSNRPLAASIASKLGKDLLPLQVGSFSDGEIAVQFSRHIRGCDLFIIQPTCPPDVNKNLMELLVIIDAAKRASAKRITAVIPYFGYARQDRKASPRTPITAKLVADLITTAGADRALMIDLHAAQIQGFFSIPVDHIFGSHIFVPYLLKEYSDLDKVTVVSPDAGGANRARKLASRLDAELCLIDKRREAANQCEVMNVIGDVAGAHCIIFDDIIDTAGTVCKAASALMKSGATSVIACITHPVLSGPAHARIAASDLEYLLVSDSIPLTQPNPKIRILSIAGMVSEAIECIHDEQSIGQKYAAKRHLHKKIAEEIASGKITKETASARLKLENPLEEELEEKDDAIERMIISEGGDIDLVGSFETGEESDDFTL</sequence>
<dbReference type="PROSITE" id="PS00114">
    <property type="entry name" value="PRPP_SYNTHASE"/>
    <property type="match status" value="1"/>
</dbReference>
<keyword evidence="5" id="KW-0808">Transferase</keyword>
<dbReference type="EMBL" id="BQXS01013838">
    <property type="protein sequence ID" value="GKT29644.1"/>
    <property type="molecule type" value="Genomic_DNA"/>
</dbReference>
<comment type="pathway">
    <text evidence="2">Metabolic intermediate biosynthesis; 5-phospho-alpha-D-ribose 1-diphosphate biosynthesis; 5-phospho-alpha-D-ribose 1-diphosphate from D-ribose 5-phosphate (route I): step 1/1.</text>
</comment>
<dbReference type="PANTHER" id="PTHR10210">
    <property type="entry name" value="RIBOSE-PHOSPHATE DIPHOSPHOKINASE FAMILY MEMBER"/>
    <property type="match status" value="1"/>
</dbReference>
<gene>
    <name evidence="16" type="ORF">ADUPG1_014109</name>
</gene>
<dbReference type="InterPro" id="IPR005946">
    <property type="entry name" value="Rib-P_diPkinase"/>
</dbReference>
<evidence type="ECO:0000313" key="17">
    <source>
        <dbReference type="Proteomes" id="UP001057375"/>
    </source>
</evidence>
<dbReference type="Pfam" id="PF13793">
    <property type="entry name" value="Pribosyltran_N"/>
    <property type="match status" value="1"/>
</dbReference>
<protein>
    <recommendedName>
        <fullName evidence="12">Ribose-phosphate pyrophosphokinase 2</fullName>
        <ecNumber evidence="4">2.7.6.1</ecNumber>
    </recommendedName>
    <alternativeName>
        <fullName evidence="13">Phosphoribosyl pyrophosphate synthase II</fullName>
    </alternativeName>
</protein>
<dbReference type="InterPro" id="IPR000842">
    <property type="entry name" value="PRib_PP_synth_CS"/>
</dbReference>
<comment type="similarity">
    <text evidence="3">Belongs to the ribose-phosphate pyrophosphokinase family.</text>
</comment>
<evidence type="ECO:0000256" key="2">
    <source>
        <dbReference type="ARBA" id="ARBA00004996"/>
    </source>
</evidence>
<dbReference type="PANTHER" id="PTHR10210:SF32">
    <property type="entry name" value="RIBOSE-PHOSPHATE PYROPHOSPHOKINASE 2"/>
    <property type="match status" value="1"/>
</dbReference>
<evidence type="ECO:0000256" key="3">
    <source>
        <dbReference type="ARBA" id="ARBA00006478"/>
    </source>
</evidence>
<accession>A0ABQ5KDU9</accession>
<evidence type="ECO:0000259" key="15">
    <source>
        <dbReference type="Pfam" id="PF13793"/>
    </source>
</evidence>
<evidence type="ECO:0000256" key="12">
    <source>
        <dbReference type="ARBA" id="ARBA00040333"/>
    </source>
</evidence>
<keyword evidence="10" id="KW-0067">ATP-binding</keyword>
<dbReference type="NCBIfam" id="NF002320">
    <property type="entry name" value="PRK01259.1"/>
    <property type="match status" value="1"/>
</dbReference>
<dbReference type="InterPro" id="IPR000836">
    <property type="entry name" value="PRTase_dom"/>
</dbReference>
<comment type="cofactor">
    <cofactor evidence="1">
        <name>Mg(2+)</name>
        <dbReference type="ChEBI" id="CHEBI:18420"/>
    </cofactor>
</comment>
<keyword evidence="7" id="KW-0545">Nucleotide biosynthesis</keyword>
<evidence type="ECO:0000256" key="1">
    <source>
        <dbReference type="ARBA" id="ARBA00001946"/>
    </source>
</evidence>
<keyword evidence="11" id="KW-0460">Magnesium</keyword>
<evidence type="ECO:0000256" key="7">
    <source>
        <dbReference type="ARBA" id="ARBA00022727"/>
    </source>
</evidence>
<evidence type="ECO:0000256" key="8">
    <source>
        <dbReference type="ARBA" id="ARBA00022741"/>
    </source>
</evidence>
<dbReference type="Proteomes" id="UP001057375">
    <property type="component" value="Unassembled WGS sequence"/>
</dbReference>
<evidence type="ECO:0000256" key="6">
    <source>
        <dbReference type="ARBA" id="ARBA00022723"/>
    </source>
</evidence>
<dbReference type="InterPro" id="IPR029057">
    <property type="entry name" value="PRTase-like"/>
</dbReference>
<evidence type="ECO:0000313" key="16">
    <source>
        <dbReference type="EMBL" id="GKT29644.1"/>
    </source>
</evidence>
<evidence type="ECO:0000256" key="10">
    <source>
        <dbReference type="ARBA" id="ARBA00022840"/>
    </source>
</evidence>
<evidence type="ECO:0000256" key="11">
    <source>
        <dbReference type="ARBA" id="ARBA00022842"/>
    </source>
</evidence>
<evidence type="ECO:0000256" key="14">
    <source>
        <dbReference type="ARBA" id="ARBA00049535"/>
    </source>
</evidence>
<keyword evidence="9" id="KW-0418">Kinase</keyword>
<comment type="catalytic activity">
    <reaction evidence="14">
        <text>D-ribose 5-phosphate + ATP = 5-phospho-alpha-D-ribose 1-diphosphate + AMP + H(+)</text>
        <dbReference type="Rhea" id="RHEA:15609"/>
        <dbReference type="ChEBI" id="CHEBI:15378"/>
        <dbReference type="ChEBI" id="CHEBI:30616"/>
        <dbReference type="ChEBI" id="CHEBI:58017"/>
        <dbReference type="ChEBI" id="CHEBI:78346"/>
        <dbReference type="ChEBI" id="CHEBI:456215"/>
        <dbReference type="EC" id="2.7.6.1"/>
    </reaction>
</comment>
<dbReference type="InterPro" id="IPR029099">
    <property type="entry name" value="Pribosyltran_N"/>
</dbReference>
<dbReference type="SMART" id="SM01400">
    <property type="entry name" value="Pribosyltran_N"/>
    <property type="match status" value="1"/>
</dbReference>
<dbReference type="Pfam" id="PF14572">
    <property type="entry name" value="Pribosyl_synth"/>
    <property type="match status" value="1"/>
</dbReference>
<evidence type="ECO:0000256" key="9">
    <source>
        <dbReference type="ARBA" id="ARBA00022777"/>
    </source>
</evidence>
<evidence type="ECO:0000256" key="5">
    <source>
        <dbReference type="ARBA" id="ARBA00022679"/>
    </source>
</evidence>
<keyword evidence="17" id="KW-1185">Reference proteome</keyword>
<dbReference type="CDD" id="cd06223">
    <property type="entry name" value="PRTases_typeI"/>
    <property type="match status" value="1"/>
</dbReference>
<dbReference type="Gene3D" id="3.40.50.2020">
    <property type="match status" value="2"/>
</dbReference>
<evidence type="ECO:0000256" key="13">
    <source>
        <dbReference type="ARBA" id="ARBA00041814"/>
    </source>
</evidence>
<dbReference type="EC" id="2.7.6.1" evidence="4"/>